<dbReference type="PANTHER" id="PTHR10472:SF5">
    <property type="entry name" value="D-AMINOACYL-TRNA DEACYLASE 1"/>
    <property type="match status" value="1"/>
</dbReference>
<comment type="catalytic activity">
    <reaction evidence="2">
        <text>glycyl-tRNA(Ala) + H2O = tRNA(Ala) + glycine + H(+)</text>
        <dbReference type="Rhea" id="RHEA:53744"/>
        <dbReference type="Rhea" id="RHEA-COMP:9657"/>
        <dbReference type="Rhea" id="RHEA-COMP:13640"/>
        <dbReference type="ChEBI" id="CHEBI:15377"/>
        <dbReference type="ChEBI" id="CHEBI:15378"/>
        <dbReference type="ChEBI" id="CHEBI:57305"/>
        <dbReference type="ChEBI" id="CHEBI:78442"/>
        <dbReference type="ChEBI" id="CHEBI:78522"/>
    </reaction>
</comment>
<dbReference type="GO" id="GO:0000049">
    <property type="term" value="F:tRNA binding"/>
    <property type="evidence" value="ECO:0007669"/>
    <property type="project" value="UniProtKB-UniRule"/>
</dbReference>
<protein>
    <recommendedName>
        <fullName evidence="2">D-aminoacyl-tRNA deacylase</fullName>
        <shortName evidence="2">DTD</shortName>
        <ecNumber evidence="2">3.1.1.96</ecNumber>
    </recommendedName>
    <alternativeName>
        <fullName evidence="2">Gly-tRNA(Ala) deacylase</fullName>
        <ecNumber evidence="2">3.1.1.-</ecNumber>
    </alternativeName>
</protein>
<dbReference type="GO" id="GO:0051500">
    <property type="term" value="F:D-tyrosyl-tRNA(Tyr) deacylase activity"/>
    <property type="evidence" value="ECO:0007669"/>
    <property type="project" value="TreeGrafter"/>
</dbReference>
<comment type="subunit">
    <text evidence="2">Homodimer.</text>
</comment>
<dbReference type="GO" id="GO:0005737">
    <property type="term" value="C:cytoplasm"/>
    <property type="evidence" value="ECO:0007669"/>
    <property type="project" value="UniProtKB-SubCell"/>
</dbReference>
<dbReference type="EC" id="3.1.1.96" evidence="2"/>
<proteinExistence type="inferred from homology"/>
<name>A0A7W5H231_9PORP</name>
<dbReference type="PANTHER" id="PTHR10472">
    <property type="entry name" value="D-TYROSYL-TRNA TYR DEACYLASE"/>
    <property type="match status" value="1"/>
</dbReference>
<comment type="subcellular location">
    <subcellularLocation>
        <location evidence="2">Cytoplasm</location>
    </subcellularLocation>
</comment>
<dbReference type="NCBIfam" id="TIGR00256">
    <property type="entry name" value="D-aminoacyl-tRNA deacylase"/>
    <property type="match status" value="1"/>
</dbReference>
<dbReference type="GO" id="GO:0106026">
    <property type="term" value="F:Gly-tRNA(Ala) deacylase activity"/>
    <property type="evidence" value="ECO:0007669"/>
    <property type="project" value="UniProtKB-UniRule"/>
</dbReference>
<dbReference type="GO" id="GO:0043908">
    <property type="term" value="F:Ser(Gly)-tRNA(Ala) hydrolase activity"/>
    <property type="evidence" value="ECO:0007669"/>
    <property type="project" value="UniProtKB-UniRule"/>
</dbReference>
<comment type="function">
    <text evidence="2">An aminoacyl-tRNA editing enzyme that deacylates mischarged D-aminoacyl-tRNAs. Also deacylates mischarged glycyl-tRNA(Ala), protecting cells against glycine mischarging by AlaRS. Acts via tRNA-based rather than protein-based catalysis; rejects L-amino acids rather than detecting D-amino acids in the active site. By recycling D-aminoacyl-tRNA to D-amino acids and free tRNA molecules, this enzyme counteracts the toxicity associated with the formation of D-aminoacyl-tRNA entities in vivo and helps enforce protein L-homochirality.</text>
</comment>
<dbReference type="HAMAP" id="MF_00518">
    <property type="entry name" value="Deacylase_Dtd"/>
    <property type="match status" value="1"/>
</dbReference>
<evidence type="ECO:0000313" key="3">
    <source>
        <dbReference type="EMBL" id="MBB3188253.1"/>
    </source>
</evidence>
<keyword evidence="4" id="KW-1185">Reference proteome</keyword>
<dbReference type="AlphaFoldDB" id="A0A7W5H231"/>
<comment type="domain">
    <text evidence="2">A Gly-cisPro motif from one monomer fits into the active site of the other monomer to allow specific chiral rejection of L-amino acids.</text>
</comment>
<dbReference type="Proteomes" id="UP000544222">
    <property type="component" value="Unassembled WGS sequence"/>
</dbReference>
<keyword evidence="2" id="KW-0963">Cytoplasm</keyword>
<evidence type="ECO:0000313" key="4">
    <source>
        <dbReference type="Proteomes" id="UP000544222"/>
    </source>
</evidence>
<reference evidence="3 4" key="1">
    <citation type="submission" date="2020-08" db="EMBL/GenBank/DDBJ databases">
        <title>Genomic Encyclopedia of Type Strains, Phase IV (KMG-IV): sequencing the most valuable type-strain genomes for metagenomic binning, comparative biology and taxonomic classification.</title>
        <authorList>
            <person name="Goeker M."/>
        </authorList>
    </citation>
    <scope>NUCLEOTIDE SEQUENCE [LARGE SCALE GENOMIC DNA]</scope>
    <source>
        <strain evidence="3 4">DSM 27471</strain>
    </source>
</reference>
<dbReference type="EMBL" id="JACHYB010000002">
    <property type="protein sequence ID" value="MBB3188253.1"/>
    <property type="molecule type" value="Genomic_DNA"/>
</dbReference>
<dbReference type="FunFam" id="3.50.80.10:FF:000001">
    <property type="entry name" value="D-aminoacyl-tRNA deacylase"/>
    <property type="match status" value="1"/>
</dbReference>
<sequence>MRAVVQRVKNASVTIHHKVHASIHQGMLVLIGVEDSDTNQDIDWLTRKIVNLRIFDDDQGVMNRSVNDIGGEMLIVSQFTLMASTCKGNRPSYIRASKPPFAMIMYDAFCNTIDQYTKTPVKTGVFGADMQVELINDGPVTIIIDTKLKE</sequence>
<evidence type="ECO:0000256" key="1">
    <source>
        <dbReference type="ARBA" id="ARBA00009673"/>
    </source>
</evidence>
<dbReference type="SUPFAM" id="SSF69500">
    <property type="entry name" value="DTD-like"/>
    <property type="match status" value="1"/>
</dbReference>
<dbReference type="RefSeq" id="WP_183414023.1">
    <property type="nucleotide sequence ID" value="NZ_JACHYB010000002.1"/>
</dbReference>
<dbReference type="InterPro" id="IPR023509">
    <property type="entry name" value="DTD-like_sf"/>
</dbReference>
<accession>A0A7W5H231</accession>
<dbReference type="Pfam" id="PF02580">
    <property type="entry name" value="Tyr_Deacylase"/>
    <property type="match status" value="1"/>
</dbReference>
<dbReference type="GO" id="GO:0019478">
    <property type="term" value="P:D-amino acid catabolic process"/>
    <property type="evidence" value="ECO:0007669"/>
    <property type="project" value="UniProtKB-UniRule"/>
</dbReference>
<feature type="short sequence motif" description="Gly-cisPro motif, important for rejection of L-amino acids" evidence="2">
    <location>
        <begin position="138"/>
        <end position="139"/>
    </location>
</feature>
<organism evidence="3 4">
    <name type="scientific">Microbacter margulisiae</name>
    <dbReference type="NCBI Taxonomy" id="1350067"/>
    <lineage>
        <taxon>Bacteria</taxon>
        <taxon>Pseudomonadati</taxon>
        <taxon>Bacteroidota</taxon>
        <taxon>Bacteroidia</taxon>
        <taxon>Bacteroidales</taxon>
        <taxon>Porphyromonadaceae</taxon>
        <taxon>Microbacter</taxon>
    </lineage>
</organism>
<dbReference type="InterPro" id="IPR003732">
    <property type="entry name" value="Daa-tRNA_deacyls_DTD"/>
</dbReference>
<comment type="catalytic activity">
    <reaction evidence="2">
        <text>a D-aminoacyl-tRNA + H2O = a tRNA + a D-alpha-amino acid + H(+)</text>
        <dbReference type="Rhea" id="RHEA:13953"/>
        <dbReference type="Rhea" id="RHEA-COMP:10123"/>
        <dbReference type="Rhea" id="RHEA-COMP:10124"/>
        <dbReference type="ChEBI" id="CHEBI:15377"/>
        <dbReference type="ChEBI" id="CHEBI:15378"/>
        <dbReference type="ChEBI" id="CHEBI:59871"/>
        <dbReference type="ChEBI" id="CHEBI:78442"/>
        <dbReference type="ChEBI" id="CHEBI:79333"/>
        <dbReference type="EC" id="3.1.1.96"/>
    </reaction>
</comment>
<keyword evidence="2" id="KW-0820">tRNA-binding</keyword>
<comment type="similarity">
    <text evidence="1 2">Belongs to the DTD family.</text>
</comment>
<comment type="caution">
    <text evidence="3">The sequence shown here is derived from an EMBL/GenBank/DDBJ whole genome shotgun (WGS) entry which is preliminary data.</text>
</comment>
<dbReference type="EC" id="3.1.1.-" evidence="2"/>
<keyword evidence="2" id="KW-0694">RNA-binding</keyword>
<dbReference type="Gene3D" id="3.50.80.10">
    <property type="entry name" value="D-tyrosyl-tRNA(Tyr) deacylase"/>
    <property type="match status" value="1"/>
</dbReference>
<keyword evidence="2 3" id="KW-0378">Hydrolase</keyword>
<gene>
    <name evidence="2" type="primary">dtd</name>
    <name evidence="3" type="ORF">FHX64_002451</name>
</gene>
<evidence type="ECO:0000256" key="2">
    <source>
        <dbReference type="HAMAP-Rule" id="MF_00518"/>
    </source>
</evidence>